<dbReference type="Pfam" id="PF13535">
    <property type="entry name" value="ATP-grasp_4"/>
    <property type="match status" value="1"/>
</dbReference>
<dbReference type="Gene3D" id="3.30.470.20">
    <property type="entry name" value="ATP-grasp fold, B domain"/>
    <property type="match status" value="1"/>
</dbReference>
<dbReference type="STRING" id="1423750.FC89_GL001774"/>
<evidence type="ECO:0000256" key="4">
    <source>
        <dbReference type="PROSITE-ProRule" id="PRU00409"/>
    </source>
</evidence>
<reference evidence="6 7" key="1">
    <citation type="journal article" date="2015" name="Genome Announc.">
        <title>Expanding the biotechnology potential of lactobacilli through comparative genomics of 213 strains and associated genera.</title>
        <authorList>
            <person name="Sun Z."/>
            <person name="Harris H.M."/>
            <person name="McCann A."/>
            <person name="Guo C."/>
            <person name="Argimon S."/>
            <person name="Zhang W."/>
            <person name="Yang X."/>
            <person name="Jeffery I.B."/>
            <person name="Cooney J.C."/>
            <person name="Kagawa T.F."/>
            <person name="Liu W."/>
            <person name="Song Y."/>
            <person name="Salvetti E."/>
            <person name="Wrobel A."/>
            <person name="Rasinkangas P."/>
            <person name="Parkhill J."/>
            <person name="Rea M.C."/>
            <person name="O'Sullivan O."/>
            <person name="Ritari J."/>
            <person name="Douillard F.P."/>
            <person name="Paul Ross R."/>
            <person name="Yang R."/>
            <person name="Briner A.E."/>
            <person name="Felis G.E."/>
            <person name="de Vos W.M."/>
            <person name="Barrangou R."/>
            <person name="Klaenhammer T.R."/>
            <person name="Caufield P.W."/>
            <person name="Cui Y."/>
            <person name="Zhang H."/>
            <person name="O'Toole P.W."/>
        </authorList>
    </citation>
    <scope>NUCLEOTIDE SEQUENCE [LARGE SCALE GENOMIC DNA]</scope>
    <source>
        <strain evidence="6 7">DSM 18630</strain>
    </source>
</reference>
<dbReference type="GO" id="GO:0005524">
    <property type="term" value="F:ATP binding"/>
    <property type="evidence" value="ECO:0007669"/>
    <property type="project" value="UniProtKB-UniRule"/>
</dbReference>
<dbReference type="InterPro" id="IPR011761">
    <property type="entry name" value="ATP-grasp"/>
</dbReference>
<dbReference type="Proteomes" id="UP000051451">
    <property type="component" value="Unassembled WGS sequence"/>
</dbReference>
<dbReference type="GeneID" id="98319633"/>
<evidence type="ECO:0000256" key="3">
    <source>
        <dbReference type="ARBA" id="ARBA00022840"/>
    </source>
</evidence>
<dbReference type="SUPFAM" id="SSF56059">
    <property type="entry name" value="Glutathione synthetase ATP-binding domain-like"/>
    <property type="match status" value="1"/>
</dbReference>
<dbReference type="EMBL" id="AZGB01000022">
    <property type="protein sequence ID" value="KRM05303.1"/>
    <property type="molecule type" value="Genomic_DNA"/>
</dbReference>
<dbReference type="PROSITE" id="PS50975">
    <property type="entry name" value="ATP_GRASP"/>
    <property type="match status" value="1"/>
</dbReference>
<keyword evidence="2 4" id="KW-0547">Nucleotide-binding</keyword>
<evidence type="ECO:0000256" key="1">
    <source>
        <dbReference type="ARBA" id="ARBA00022598"/>
    </source>
</evidence>
<evidence type="ECO:0000313" key="6">
    <source>
        <dbReference type="EMBL" id="KRM05303.1"/>
    </source>
</evidence>
<keyword evidence="3 4" id="KW-0067">ATP-binding</keyword>
<proteinExistence type="predicted"/>
<dbReference type="Pfam" id="PF18603">
    <property type="entry name" value="LAL_C2"/>
    <property type="match status" value="1"/>
</dbReference>
<dbReference type="InterPro" id="IPR040570">
    <property type="entry name" value="LAL_C2"/>
</dbReference>
<dbReference type="PANTHER" id="PTHR43585:SF2">
    <property type="entry name" value="ATP-GRASP ENZYME FSQD"/>
    <property type="match status" value="1"/>
</dbReference>
<keyword evidence="7" id="KW-1185">Reference proteome</keyword>
<evidence type="ECO:0000259" key="5">
    <source>
        <dbReference type="PROSITE" id="PS50975"/>
    </source>
</evidence>
<dbReference type="GO" id="GO:0046872">
    <property type="term" value="F:metal ion binding"/>
    <property type="evidence" value="ECO:0007669"/>
    <property type="project" value="InterPro"/>
</dbReference>
<feature type="domain" description="ATP-grasp" evidence="5">
    <location>
        <begin position="115"/>
        <end position="315"/>
    </location>
</feature>
<dbReference type="PATRIC" id="fig|1423750.3.peg.1819"/>
<dbReference type="GO" id="GO:0016874">
    <property type="term" value="F:ligase activity"/>
    <property type="evidence" value="ECO:0007669"/>
    <property type="project" value="UniProtKB-KW"/>
</dbReference>
<dbReference type="AlphaFoldDB" id="A0A0R1VIH5"/>
<dbReference type="InterPro" id="IPR052032">
    <property type="entry name" value="ATP-dep_AA_Ligase"/>
</dbReference>
<keyword evidence="1" id="KW-0436">Ligase</keyword>
<comment type="caution">
    <text evidence="6">The sequence shown here is derived from an EMBL/GenBank/DDBJ whole genome shotgun (WGS) entry which is preliminary data.</text>
</comment>
<dbReference type="PANTHER" id="PTHR43585">
    <property type="entry name" value="FUMIPYRROLE BIOSYNTHESIS PROTEIN C"/>
    <property type="match status" value="1"/>
</dbReference>
<evidence type="ECO:0000313" key="7">
    <source>
        <dbReference type="Proteomes" id="UP000051451"/>
    </source>
</evidence>
<organism evidence="6 7">
    <name type="scientific">Liquorilactobacillus ghanensis DSM 18630</name>
    <dbReference type="NCBI Taxonomy" id="1423750"/>
    <lineage>
        <taxon>Bacteria</taxon>
        <taxon>Bacillati</taxon>
        <taxon>Bacillota</taxon>
        <taxon>Bacilli</taxon>
        <taxon>Lactobacillales</taxon>
        <taxon>Lactobacillaceae</taxon>
        <taxon>Liquorilactobacillus</taxon>
    </lineage>
</organism>
<gene>
    <name evidence="6" type="ORF">FC89_GL001774</name>
</gene>
<name>A0A0R1VIH5_9LACO</name>
<evidence type="ECO:0000256" key="2">
    <source>
        <dbReference type="ARBA" id="ARBA00022741"/>
    </source>
</evidence>
<dbReference type="RefSeq" id="WP_057872354.1">
    <property type="nucleotide sequence ID" value="NZ_AZGB01000022.1"/>
</dbReference>
<sequence>MNKKRVLIVEPSFYGVKFVEAAKNLGNEVIVIVSKRSNPQKYGYAASCDDLIVADIRDDNAIYQAIINSPYANLAALIPATDYVTEVTAKVATRLGKFSNSVKATKRARNKDLAREQFAKNNVPSAKFQVVSNERDAKLAAYKIGYPLILKPTNTASSIDVFYIRNEAELQMRFEQIVKLKTSYMNLPVRHEYIMEEFLTGPEFSVELFLYQNQIAFSDVTEKHTTQPPFFVELEHIFPTTIEIEKKSEIINTAYQAAQALGFHDGPLHIEVKLTKNGPKIVEVNGRPGGDNITSDLMINAYGVNIFEKTVQLYLHEKLSFKKTQQKFTATVFFFAQSKGILQKINGWNSMCQQSGVVRASITKRVGSFVRPPENSDDRIGYAILCCNTLKELQQAINKVKNLVTLTVI</sequence>
<accession>A0A0R1VIH5</accession>
<dbReference type="OrthoDB" id="9803907at2"/>
<protein>
    <recommendedName>
        <fullName evidence="5">ATP-grasp domain-containing protein</fullName>
    </recommendedName>
</protein>
<dbReference type="Gene3D" id="3.40.50.20">
    <property type="match status" value="1"/>
</dbReference>